<feature type="domain" description="FHA" evidence="4">
    <location>
        <begin position="90"/>
        <end position="139"/>
    </location>
</feature>
<reference evidence="5 6" key="1">
    <citation type="journal article" date="2014" name="Int. J. Syst. Evol. Microbiol.">
        <title>Complete genome sequence of Corynebacterium casei LMG S-19264T (=DSM 44701T), isolated from a smear-ripened cheese.</title>
        <authorList>
            <consortium name="US DOE Joint Genome Institute (JGI-PGF)"/>
            <person name="Walter F."/>
            <person name="Albersmeier A."/>
            <person name="Kalinowski J."/>
            <person name="Ruckert C."/>
        </authorList>
    </citation>
    <scope>NUCLEOTIDE SEQUENCE [LARGE SCALE GENOMIC DNA]</scope>
    <source>
        <strain evidence="5 6">CCM 8669</strain>
    </source>
</reference>
<dbReference type="Proteomes" id="UP000600171">
    <property type="component" value="Unassembled WGS sequence"/>
</dbReference>
<dbReference type="SUPFAM" id="SSF49879">
    <property type="entry name" value="SMAD/FHA domain"/>
    <property type="match status" value="1"/>
</dbReference>
<evidence type="ECO:0000256" key="3">
    <source>
        <dbReference type="SAM" id="Phobius"/>
    </source>
</evidence>
<sequence length="162" mass="17425">MASEITVTLLRFAFLALLWSFVFLILAASRRDLGVGKNFRATRAAAAPSSQPESRAAGQQTPPPPARPTQLVITDGAQAGSVLRLGDQPITLGRASDIEVSLQDDYASGRHARLFPQGSRWFLEDLGSTNGTFVGGTRLTRATPIEPGTDFRVGRTTMQLRA</sequence>
<keyword evidence="3" id="KW-0472">Membrane</keyword>
<evidence type="ECO:0000313" key="5">
    <source>
        <dbReference type="EMBL" id="GGH67091.1"/>
    </source>
</evidence>
<comment type="caution">
    <text evidence="5">The sequence shown here is derived from an EMBL/GenBank/DDBJ whole genome shotgun (WGS) entry which is preliminary data.</text>
</comment>
<evidence type="ECO:0000259" key="4">
    <source>
        <dbReference type="PROSITE" id="PS50006"/>
    </source>
</evidence>
<organism evidence="5 6">
    <name type="scientific">Rothia aerolata</name>
    <dbReference type="NCBI Taxonomy" id="1812262"/>
    <lineage>
        <taxon>Bacteria</taxon>
        <taxon>Bacillati</taxon>
        <taxon>Actinomycetota</taxon>
        <taxon>Actinomycetes</taxon>
        <taxon>Micrococcales</taxon>
        <taxon>Micrococcaceae</taxon>
        <taxon>Rothia</taxon>
    </lineage>
</organism>
<dbReference type="Gene3D" id="2.60.200.20">
    <property type="match status" value="1"/>
</dbReference>
<name>A0A917MVR0_9MICC</name>
<protein>
    <submittedName>
        <fullName evidence="5">FHA domain-containing protein</fullName>
    </submittedName>
</protein>
<keyword evidence="6" id="KW-1185">Reference proteome</keyword>
<evidence type="ECO:0000256" key="1">
    <source>
        <dbReference type="ARBA" id="ARBA00022553"/>
    </source>
</evidence>
<feature type="region of interest" description="Disordered" evidence="2">
    <location>
        <begin position="44"/>
        <end position="69"/>
    </location>
</feature>
<dbReference type="RefSeq" id="WP_188360412.1">
    <property type="nucleotide sequence ID" value="NZ_BMDC01000005.1"/>
</dbReference>
<keyword evidence="3" id="KW-1133">Transmembrane helix</keyword>
<dbReference type="SMART" id="SM00240">
    <property type="entry name" value="FHA"/>
    <property type="match status" value="1"/>
</dbReference>
<feature type="transmembrane region" description="Helical" evidence="3">
    <location>
        <begin position="12"/>
        <end position="29"/>
    </location>
</feature>
<evidence type="ECO:0000313" key="6">
    <source>
        <dbReference type="Proteomes" id="UP000600171"/>
    </source>
</evidence>
<gene>
    <name evidence="5" type="ORF">GCM10007359_21870</name>
</gene>
<dbReference type="InterPro" id="IPR050923">
    <property type="entry name" value="Cell_Proc_Reg/RNA_Proc"/>
</dbReference>
<evidence type="ECO:0000256" key="2">
    <source>
        <dbReference type="SAM" id="MobiDB-lite"/>
    </source>
</evidence>
<dbReference type="InterPro" id="IPR000253">
    <property type="entry name" value="FHA_dom"/>
</dbReference>
<keyword evidence="1" id="KW-0597">Phosphoprotein</keyword>
<dbReference type="Pfam" id="PF00498">
    <property type="entry name" value="FHA"/>
    <property type="match status" value="1"/>
</dbReference>
<dbReference type="AlphaFoldDB" id="A0A917MVR0"/>
<dbReference type="PROSITE" id="PS50006">
    <property type="entry name" value="FHA_DOMAIN"/>
    <property type="match status" value="1"/>
</dbReference>
<dbReference type="InterPro" id="IPR008984">
    <property type="entry name" value="SMAD_FHA_dom_sf"/>
</dbReference>
<proteinExistence type="predicted"/>
<keyword evidence="3" id="KW-0812">Transmembrane</keyword>
<accession>A0A917MVR0</accession>
<dbReference type="EMBL" id="BMDC01000005">
    <property type="protein sequence ID" value="GGH67091.1"/>
    <property type="molecule type" value="Genomic_DNA"/>
</dbReference>
<dbReference type="PANTHER" id="PTHR23308">
    <property type="entry name" value="NUCLEAR INHIBITOR OF PROTEIN PHOSPHATASE-1"/>
    <property type="match status" value="1"/>
</dbReference>